<keyword evidence="8" id="KW-1185">Reference proteome</keyword>
<evidence type="ECO:0000256" key="2">
    <source>
        <dbReference type="ARBA" id="ARBA00022692"/>
    </source>
</evidence>
<dbReference type="PANTHER" id="PTHR42770">
    <property type="entry name" value="AMINO ACID TRANSPORTER-RELATED"/>
    <property type="match status" value="1"/>
</dbReference>
<feature type="transmembrane region" description="Helical" evidence="5">
    <location>
        <begin position="416"/>
        <end position="436"/>
    </location>
</feature>
<feature type="transmembrane region" description="Helical" evidence="5">
    <location>
        <begin position="376"/>
        <end position="404"/>
    </location>
</feature>
<protein>
    <submittedName>
        <fullName evidence="7">APC family permease</fullName>
    </submittedName>
</protein>
<dbReference type="Pfam" id="PF00324">
    <property type="entry name" value="AA_permease"/>
    <property type="match status" value="1"/>
</dbReference>
<evidence type="ECO:0000256" key="4">
    <source>
        <dbReference type="ARBA" id="ARBA00023136"/>
    </source>
</evidence>
<dbReference type="EMBL" id="QYUR01000008">
    <property type="protein sequence ID" value="RJG09029.1"/>
    <property type="molecule type" value="Genomic_DNA"/>
</dbReference>
<dbReference type="InterPro" id="IPR004841">
    <property type="entry name" value="AA-permease/SLC12A_dom"/>
</dbReference>
<dbReference type="PIRSF" id="PIRSF006060">
    <property type="entry name" value="AA_transporter"/>
    <property type="match status" value="1"/>
</dbReference>
<dbReference type="InterPro" id="IPR050367">
    <property type="entry name" value="APC_superfamily"/>
</dbReference>
<evidence type="ECO:0000256" key="1">
    <source>
        <dbReference type="ARBA" id="ARBA00004141"/>
    </source>
</evidence>
<feature type="transmembrane region" description="Helical" evidence="5">
    <location>
        <begin position="141"/>
        <end position="159"/>
    </location>
</feature>
<feature type="transmembrane region" description="Helical" evidence="5">
    <location>
        <begin position="101"/>
        <end position="121"/>
    </location>
</feature>
<gene>
    <name evidence="7" type="ORF">D3879_24750</name>
</gene>
<dbReference type="Gene3D" id="1.20.1740.10">
    <property type="entry name" value="Amino acid/polyamine transporter I"/>
    <property type="match status" value="1"/>
</dbReference>
<feature type="transmembrane region" description="Helical" evidence="5">
    <location>
        <begin position="448"/>
        <end position="470"/>
    </location>
</feature>
<dbReference type="AlphaFoldDB" id="A0A418X968"/>
<feature type="transmembrane region" description="Helical" evidence="5">
    <location>
        <begin position="201"/>
        <end position="225"/>
    </location>
</feature>
<organism evidence="7 8">
    <name type="scientific">Pseudomonas cavernicola</name>
    <dbReference type="NCBI Taxonomy" id="2320866"/>
    <lineage>
        <taxon>Bacteria</taxon>
        <taxon>Pseudomonadati</taxon>
        <taxon>Pseudomonadota</taxon>
        <taxon>Gammaproteobacteria</taxon>
        <taxon>Pseudomonadales</taxon>
        <taxon>Pseudomonadaceae</taxon>
        <taxon>Pseudomonas</taxon>
    </lineage>
</organism>
<comment type="caution">
    <text evidence="7">The sequence shown here is derived from an EMBL/GenBank/DDBJ whole genome shotgun (WGS) entry which is preliminary data.</text>
</comment>
<keyword evidence="3 5" id="KW-1133">Transmembrane helix</keyword>
<feature type="domain" description="Amino acid permease/ SLC12A" evidence="6">
    <location>
        <begin position="29"/>
        <end position="467"/>
    </location>
</feature>
<evidence type="ECO:0000259" key="6">
    <source>
        <dbReference type="Pfam" id="PF00324"/>
    </source>
</evidence>
<accession>A0A418X968</accession>
<keyword evidence="4 5" id="KW-0472">Membrane</keyword>
<evidence type="ECO:0000313" key="8">
    <source>
        <dbReference type="Proteomes" id="UP000284021"/>
    </source>
</evidence>
<proteinExistence type="predicted"/>
<reference evidence="7 8" key="1">
    <citation type="submission" date="2018-09" db="EMBL/GenBank/DDBJ databases">
        <authorList>
            <person name="Zhu H."/>
        </authorList>
    </citation>
    <scope>NUCLEOTIDE SEQUENCE [LARGE SCALE GENOMIC DNA]</scope>
    <source>
        <strain evidence="7 8">K1S02-6</strain>
    </source>
</reference>
<feature type="transmembrane region" description="Helical" evidence="5">
    <location>
        <begin position="300"/>
        <end position="321"/>
    </location>
</feature>
<evidence type="ECO:0000256" key="5">
    <source>
        <dbReference type="SAM" id="Phobius"/>
    </source>
</evidence>
<evidence type="ECO:0000256" key="3">
    <source>
        <dbReference type="ARBA" id="ARBA00022989"/>
    </source>
</evidence>
<dbReference type="GO" id="GO:0022857">
    <property type="term" value="F:transmembrane transporter activity"/>
    <property type="evidence" value="ECO:0007669"/>
    <property type="project" value="InterPro"/>
</dbReference>
<feature type="transmembrane region" description="Helical" evidence="5">
    <location>
        <begin position="168"/>
        <end position="189"/>
    </location>
</feature>
<dbReference type="OrthoDB" id="9804700at2"/>
<comment type="subcellular location">
    <subcellularLocation>
        <location evidence="1">Membrane</location>
        <topology evidence="1">Multi-pass membrane protein</topology>
    </subcellularLocation>
</comment>
<dbReference type="Proteomes" id="UP000284021">
    <property type="component" value="Unassembled WGS sequence"/>
</dbReference>
<name>A0A418X968_9PSED</name>
<evidence type="ECO:0000313" key="7">
    <source>
        <dbReference type="EMBL" id="RJG09029.1"/>
    </source>
</evidence>
<feature type="transmembrane region" description="Helical" evidence="5">
    <location>
        <begin position="20"/>
        <end position="45"/>
    </location>
</feature>
<feature type="transmembrane region" description="Helical" evidence="5">
    <location>
        <begin position="245"/>
        <end position="263"/>
    </location>
</feature>
<sequence length="485" mass="51659">MSNTSTLSASESKVSGKSKLRGSLGVSSIVLMVVATAAPLTVMVANTPLIISMGNGAAAPFDALVATAIMLLFTIGFVSMSSHITNAGAFYAYIQKGMGRIVGLGSATLALLSYFLILVAIEAYMGFAIGELVKNQTGISIPWQAISVAVVVIVGILGYRDIELSSKFLGLALILEILIVLAVNALIFFDHGVAGMDVTPFTLPVITSGSPGLGIMFAIYCFIGFEATVVYREEARDPERTIPRATYAAVLIVGAFYVLSMWFEVIGFGVDNVAKVAAEHPADLYLILTQQYLGKVGYDVIQVLLVTSLFACVLSVHNIVVRYQYVLGRFGVFHKCLSIVHEEHGSPHVSSIVQTITSLALLFVLFVIGLDPVTQIYAWGATAGTLGYMAILSLTCASVIAFFWGSKSARMWNTKIAPLGGLVGLLFCLWIAISNLPSLIGGDAASAIAIYISAVMSIAFLVGIVVAMTMKTKFPSRYEKLRELA</sequence>
<dbReference type="GO" id="GO:0005886">
    <property type="term" value="C:plasma membrane"/>
    <property type="evidence" value="ECO:0007669"/>
    <property type="project" value="UniProtKB-SubCell"/>
</dbReference>
<dbReference type="PANTHER" id="PTHR42770:SF16">
    <property type="entry name" value="AMINO ACID PERMEASE"/>
    <property type="match status" value="1"/>
</dbReference>
<dbReference type="RefSeq" id="WP_119956824.1">
    <property type="nucleotide sequence ID" value="NZ_QYUR01000008.1"/>
</dbReference>
<feature type="transmembrane region" description="Helical" evidence="5">
    <location>
        <begin position="57"/>
        <end position="80"/>
    </location>
</feature>
<keyword evidence="2 5" id="KW-0812">Transmembrane</keyword>
<feature type="transmembrane region" description="Helical" evidence="5">
    <location>
        <begin position="352"/>
        <end position="370"/>
    </location>
</feature>